<evidence type="ECO:0000256" key="1">
    <source>
        <dbReference type="ARBA" id="ARBA00004173"/>
    </source>
</evidence>
<dbReference type="VEuPathDB" id="PiroplasmaDB:BmR1_04g05423"/>
<dbReference type="GO" id="GO:0005762">
    <property type="term" value="C:mitochondrial large ribosomal subunit"/>
    <property type="evidence" value="ECO:0007669"/>
    <property type="project" value="TreeGrafter"/>
</dbReference>
<keyword evidence="3 7" id="KW-0689">Ribosomal protein</keyword>
<dbReference type="AlphaFoldDB" id="A0A1N6LXF8"/>
<gene>
    <name evidence="7" type="ORF">BmR1_04g05423</name>
</gene>
<protein>
    <recommendedName>
        <fullName evidence="6">Large ribosomal subunit protein mL49</fullName>
    </recommendedName>
</protein>
<evidence type="ECO:0000313" key="8">
    <source>
        <dbReference type="Proteomes" id="UP000002899"/>
    </source>
</evidence>
<dbReference type="GO" id="GO:0006412">
    <property type="term" value="P:translation"/>
    <property type="evidence" value="ECO:0007669"/>
    <property type="project" value="InterPro"/>
</dbReference>
<evidence type="ECO:0000256" key="5">
    <source>
        <dbReference type="ARBA" id="ARBA00023274"/>
    </source>
</evidence>
<keyword evidence="8" id="KW-1185">Reference proteome</keyword>
<dbReference type="PANTHER" id="PTHR13477:SF0">
    <property type="entry name" value="LARGE RIBOSOMAL SUBUNIT PROTEIN ML49"/>
    <property type="match status" value="1"/>
</dbReference>
<evidence type="ECO:0000256" key="2">
    <source>
        <dbReference type="ARBA" id="ARBA00005677"/>
    </source>
</evidence>
<name>A0A1N6LXF8_BABMR</name>
<dbReference type="EMBL" id="LN871599">
    <property type="protein sequence ID" value="SIO73551.1"/>
    <property type="molecule type" value="Genomic_DNA"/>
</dbReference>
<dbReference type="PANTHER" id="PTHR13477">
    <property type="entry name" value="MITOCHONDRIAL 39S RIBOSOMAL PROTEIN L49"/>
    <property type="match status" value="1"/>
</dbReference>
<dbReference type="GeneID" id="24425729"/>
<evidence type="ECO:0000313" key="7">
    <source>
        <dbReference type="EMBL" id="SIO73551.1"/>
    </source>
</evidence>
<dbReference type="GO" id="GO:0003735">
    <property type="term" value="F:structural constituent of ribosome"/>
    <property type="evidence" value="ECO:0007669"/>
    <property type="project" value="InterPro"/>
</dbReference>
<dbReference type="Pfam" id="PF05046">
    <property type="entry name" value="Img2"/>
    <property type="match status" value="1"/>
</dbReference>
<accession>A0A1N6LXF8</accession>
<evidence type="ECO:0000256" key="6">
    <source>
        <dbReference type="ARBA" id="ARBA00035191"/>
    </source>
</evidence>
<reference evidence="7 8" key="2">
    <citation type="journal article" date="2013" name="PLoS ONE">
        <title>Whole genome mapping and re-organization of the nuclear and mitochondrial genomes of Babesia microti isolates.</title>
        <authorList>
            <person name="Cornillot E."/>
            <person name="Dassouli A."/>
            <person name="Garg A."/>
            <person name="Pachikara N."/>
            <person name="Randazzo S."/>
            <person name="Depoix D."/>
            <person name="Carcy B."/>
            <person name="Delbecq S."/>
            <person name="Frutos R."/>
            <person name="Silva J.C."/>
            <person name="Sutton R."/>
            <person name="Krause P.J."/>
            <person name="Mamoun C.B."/>
        </authorList>
    </citation>
    <scope>NUCLEOTIDE SEQUENCE [LARGE SCALE GENOMIC DNA]</scope>
    <source>
        <strain evidence="7 8">RI</strain>
    </source>
</reference>
<reference evidence="7 8" key="1">
    <citation type="journal article" date="2012" name="Nucleic Acids Res.">
        <title>Sequencing of the smallest Apicomplexan genome from the human pathogen Babesia microti.</title>
        <authorList>
            <person name="Cornillot E."/>
            <person name="Hadj-Kaddour K."/>
            <person name="Dassouli A."/>
            <person name="Noel B."/>
            <person name="Ranwez V."/>
            <person name="Vacherie B."/>
            <person name="Augagneur Y."/>
            <person name="Bres V."/>
            <person name="Duclos A."/>
            <person name="Randazzo S."/>
            <person name="Carcy B."/>
            <person name="Debierre-Grockiego F."/>
            <person name="Delbecq S."/>
            <person name="Moubri-Menage K."/>
            <person name="Shams-Eldin H."/>
            <person name="Usmani-Brown S."/>
            <person name="Bringaud F."/>
            <person name="Wincker P."/>
            <person name="Vivares C.P."/>
            <person name="Schwarz R.T."/>
            <person name="Schetters T.P."/>
            <person name="Krause P.J."/>
            <person name="Gorenflot A."/>
            <person name="Berry V."/>
            <person name="Barbe V."/>
            <person name="Ben Mamoun C."/>
        </authorList>
    </citation>
    <scope>NUCLEOTIDE SEQUENCE [LARGE SCALE GENOMIC DNA]</scope>
    <source>
        <strain evidence="7 8">RI</strain>
    </source>
</reference>
<sequence length="85" mass="9876">MPINIHKIPFHIRRTSSDNLAVFLKYKNNKNTVFTVIRKIKGNREILLNELAIICGHRPISMPRSIVIKGNYKNKIKQYLKGIGF</sequence>
<dbReference type="Proteomes" id="UP000002899">
    <property type="component" value="Chromosome IV"/>
</dbReference>
<evidence type="ECO:0000256" key="3">
    <source>
        <dbReference type="ARBA" id="ARBA00022980"/>
    </source>
</evidence>
<reference evidence="7 8" key="3">
    <citation type="journal article" date="2016" name="Sci. Rep.">
        <title>Genome-wide diversity and gene expression profiling of Babesia microti isolates identify polymorphic genes that mediate host-pathogen interactions.</title>
        <authorList>
            <person name="Silva J.C."/>
            <person name="Cornillot E."/>
            <person name="McCracken C."/>
            <person name="Usmani-Brown S."/>
            <person name="Dwivedi A."/>
            <person name="Ifeonu O.O."/>
            <person name="Crabtree J."/>
            <person name="Gotia H.T."/>
            <person name="Virji A.Z."/>
            <person name="Reynes C."/>
            <person name="Colinge J."/>
            <person name="Kumar V."/>
            <person name="Lawres L."/>
            <person name="Pazzi J.E."/>
            <person name="Pablo J.V."/>
            <person name="Hung C."/>
            <person name="Brancato J."/>
            <person name="Kumari P."/>
            <person name="Orvis J."/>
            <person name="Tretina K."/>
            <person name="Chibucos M."/>
            <person name="Ott S."/>
            <person name="Sadzewicz L."/>
            <person name="Sengamalay N."/>
            <person name="Shetty A.C."/>
            <person name="Su Q."/>
            <person name="Tallon L."/>
            <person name="Fraser C.M."/>
            <person name="Frutos R."/>
            <person name="Molina D.M."/>
            <person name="Krause P.J."/>
            <person name="Ben Mamoun C."/>
        </authorList>
    </citation>
    <scope>NUCLEOTIDE SEQUENCE [LARGE SCALE GENOMIC DNA]</scope>
    <source>
        <strain evidence="7 8">RI</strain>
    </source>
</reference>
<keyword evidence="5" id="KW-0687">Ribonucleoprotein</keyword>
<dbReference type="OrthoDB" id="19439at2759"/>
<dbReference type="KEGG" id="bmic:BmR1_04g05423"/>
<proteinExistence type="inferred from homology"/>
<dbReference type="Gene3D" id="3.30.780.10">
    <property type="entry name" value="SUI1-like domain"/>
    <property type="match status" value="1"/>
</dbReference>
<keyword evidence="4" id="KW-0496">Mitochondrion</keyword>
<organism evidence="7 8">
    <name type="scientific">Babesia microti (strain RI)</name>
    <dbReference type="NCBI Taxonomy" id="1133968"/>
    <lineage>
        <taxon>Eukaryota</taxon>
        <taxon>Sar</taxon>
        <taxon>Alveolata</taxon>
        <taxon>Apicomplexa</taxon>
        <taxon>Aconoidasida</taxon>
        <taxon>Piroplasmida</taxon>
        <taxon>Babesiidae</taxon>
        <taxon>Babesia</taxon>
    </lineage>
</organism>
<dbReference type="InterPro" id="IPR007740">
    <property type="entry name" value="Ribosomal_mL49"/>
</dbReference>
<evidence type="ECO:0000256" key="4">
    <source>
        <dbReference type="ARBA" id="ARBA00023128"/>
    </source>
</evidence>
<dbReference type="RefSeq" id="XP_021337640.1">
    <property type="nucleotide sequence ID" value="XM_021482387.1"/>
</dbReference>
<comment type="subcellular location">
    <subcellularLocation>
        <location evidence="1">Mitochondrion</location>
    </subcellularLocation>
</comment>
<comment type="similarity">
    <text evidence="2">Belongs to the mitochondrion-specific ribosomal protein mL49 family.</text>
</comment>